<organism evidence="2 3">
    <name type="scientific">Xanthomonas graminis pv. arrhenatheri LMG 727</name>
    <dbReference type="NCBI Taxonomy" id="1195923"/>
    <lineage>
        <taxon>Bacteria</taxon>
        <taxon>Pseudomonadati</taxon>
        <taxon>Pseudomonadota</taxon>
        <taxon>Gammaproteobacteria</taxon>
        <taxon>Lysobacterales</taxon>
        <taxon>Lysobacteraceae</taxon>
        <taxon>Xanthomonas</taxon>
        <taxon>Xanthomonas translucens group</taxon>
        <taxon>Xanthomonas graminis</taxon>
    </lineage>
</organism>
<dbReference type="InterPro" id="IPR029058">
    <property type="entry name" value="AB_hydrolase_fold"/>
</dbReference>
<dbReference type="Proteomes" id="UP000046187">
    <property type="component" value="Unassembled WGS sequence"/>
</dbReference>
<gene>
    <name evidence="2" type="ORF">XTALMG727_0556</name>
</gene>
<dbReference type="AlphaFoldDB" id="A0A0K2ZD12"/>
<evidence type="ECO:0000259" key="1">
    <source>
        <dbReference type="Pfam" id="PF00561"/>
    </source>
</evidence>
<name>A0A0K2ZD12_9XANT</name>
<dbReference type="SUPFAM" id="SSF53474">
    <property type="entry name" value="alpha/beta-Hydrolases"/>
    <property type="match status" value="1"/>
</dbReference>
<accession>A0A0K2ZD12</accession>
<sequence>MKPGNEARERWRLGTGVRTPLALLYLHGFTASPGEAGDLPEQMADAVGANLCVHCWPGHGEEAADAMRGLTAERLEASAIEALDRACAMGEAVAIVGSSLGATLGLWLAATRPDDVAAVVAWSPGVQAADPALLDQLCAGHDPWKDPRPRSQAVLAYWSDTVHPDGFKALRETFGKNAVAPPWPRVRCPVYLGYYRDSEGGEDQTASVPAMLAMFDALGTPPANRRAQAFAAGAHAIGSPHKTPIAGAVAASSVEFLQTFLPRAAQARAG</sequence>
<proteinExistence type="predicted"/>
<protein>
    <recommendedName>
        <fullName evidence="1">AB hydrolase-1 domain-containing protein</fullName>
    </recommendedName>
</protein>
<dbReference type="Pfam" id="PF00561">
    <property type="entry name" value="Abhydrolase_1"/>
    <property type="match status" value="1"/>
</dbReference>
<keyword evidence="3" id="KW-1185">Reference proteome</keyword>
<reference evidence="3" key="1">
    <citation type="submission" date="2015-07" db="EMBL/GenBank/DDBJ databases">
        <authorList>
            <person name="Wibberg D."/>
        </authorList>
    </citation>
    <scope>NUCLEOTIDE SEQUENCE [LARGE SCALE GENOMIC DNA]</scope>
</reference>
<evidence type="ECO:0000313" key="3">
    <source>
        <dbReference type="Proteomes" id="UP000046187"/>
    </source>
</evidence>
<dbReference type="EMBL" id="CXOI01000006">
    <property type="protein sequence ID" value="CTP83218.1"/>
    <property type="molecule type" value="Genomic_DNA"/>
</dbReference>
<dbReference type="RefSeq" id="WP_053834157.1">
    <property type="nucleotide sequence ID" value="NZ_CXOI01000006.1"/>
</dbReference>
<feature type="domain" description="AB hydrolase-1" evidence="1">
    <location>
        <begin position="23"/>
        <end position="187"/>
    </location>
</feature>
<dbReference type="InterPro" id="IPR000073">
    <property type="entry name" value="AB_hydrolase_1"/>
</dbReference>
<evidence type="ECO:0000313" key="2">
    <source>
        <dbReference type="EMBL" id="CTP83218.1"/>
    </source>
</evidence>
<dbReference type="Gene3D" id="3.40.50.1820">
    <property type="entry name" value="alpha/beta hydrolase"/>
    <property type="match status" value="1"/>
</dbReference>